<organism evidence="1 2">
    <name type="scientific">Pyrobaculum ferrireducens</name>
    <dbReference type="NCBI Taxonomy" id="1104324"/>
    <lineage>
        <taxon>Archaea</taxon>
        <taxon>Thermoproteota</taxon>
        <taxon>Thermoprotei</taxon>
        <taxon>Thermoproteales</taxon>
        <taxon>Thermoproteaceae</taxon>
        <taxon>Pyrobaculum</taxon>
    </lineage>
</organism>
<dbReference type="EMBL" id="CP003098">
    <property type="protein sequence ID" value="AET31960.1"/>
    <property type="molecule type" value="Genomic_DNA"/>
</dbReference>
<proteinExistence type="predicted"/>
<dbReference type="KEGG" id="pyr:P186_0508"/>
<dbReference type="GeneID" id="70362838"/>
<name>G7VGX7_9CREN</name>
<dbReference type="RefSeq" id="WP_014287788.1">
    <property type="nucleotide sequence ID" value="NC_016645.1"/>
</dbReference>
<dbReference type="HOGENOM" id="CLU_3227972_0_0_2"/>
<evidence type="ECO:0000313" key="2">
    <source>
        <dbReference type="Proteomes" id="UP000005867"/>
    </source>
</evidence>
<dbReference type="BioCyc" id="PSP1104324:GJSN-496-MONOMER"/>
<gene>
    <name evidence="1" type="ORF">P186_0508</name>
</gene>
<protein>
    <submittedName>
        <fullName evidence="1">Uncharacterized protein</fullName>
    </submittedName>
</protein>
<sequence length="52" mass="5262">MGSAFRVAYDICGGSGSCIETIHGAVKWALEGGLVVGVVKLAGGWLVPTSQL</sequence>
<dbReference type="STRING" id="1104324.P186_0508"/>
<dbReference type="AlphaFoldDB" id="G7VGX7"/>
<evidence type="ECO:0000313" key="1">
    <source>
        <dbReference type="EMBL" id="AET31960.1"/>
    </source>
</evidence>
<dbReference type="Proteomes" id="UP000005867">
    <property type="component" value="Chromosome"/>
</dbReference>
<accession>G7VGX7</accession>
<reference evidence="1 2" key="1">
    <citation type="journal article" date="2012" name="J. Bacteriol.">
        <title>Complete genome sequence of strain 1860, a crenarchaeon of the genus pyrobaculum able to grow with various electron acceptors.</title>
        <authorList>
            <person name="Mardanov A.V."/>
            <person name="Gumerov V.M."/>
            <person name="Slobodkina G.B."/>
            <person name="Beletsky A.V."/>
            <person name="Bonch-Osmolovskaya E.A."/>
            <person name="Ravin N.V."/>
            <person name="Skryabin K.G."/>
        </authorList>
    </citation>
    <scope>NUCLEOTIDE SEQUENCE [LARGE SCALE GENOMIC DNA]</scope>
    <source>
        <strain evidence="1 2">1860</strain>
    </source>
</reference>
<keyword evidence="2" id="KW-1185">Reference proteome</keyword>